<evidence type="ECO:0000256" key="1">
    <source>
        <dbReference type="ARBA" id="ARBA00004117"/>
    </source>
</evidence>
<dbReference type="Gene3D" id="2.60.98.20">
    <property type="entry name" value="Flagellar hook protein FlgE"/>
    <property type="match status" value="1"/>
</dbReference>
<keyword evidence="4 5" id="KW-0975">Bacterial flagellum</keyword>
<evidence type="ECO:0000256" key="5">
    <source>
        <dbReference type="RuleBase" id="RU362116"/>
    </source>
</evidence>
<evidence type="ECO:0000256" key="3">
    <source>
        <dbReference type="ARBA" id="ARBA00019015"/>
    </source>
</evidence>
<dbReference type="AlphaFoldDB" id="A0A5C5YQL3"/>
<dbReference type="InterPro" id="IPR011491">
    <property type="entry name" value="FlgE_D2"/>
</dbReference>
<protein>
    <recommendedName>
        <fullName evidence="3 5">Flagellar hook protein FlgE</fullName>
    </recommendedName>
</protein>
<dbReference type="InterPro" id="IPR019776">
    <property type="entry name" value="Flagellar_basal_body_rod_CS"/>
</dbReference>
<dbReference type="InterPro" id="IPR001444">
    <property type="entry name" value="Flag_bb_rod_N"/>
</dbReference>
<reference evidence="10 11" key="1">
    <citation type="submission" date="2019-02" db="EMBL/GenBank/DDBJ databases">
        <title>Deep-cultivation of Planctomycetes and their phenomic and genomic characterization uncovers novel biology.</title>
        <authorList>
            <person name="Wiegand S."/>
            <person name="Jogler M."/>
            <person name="Boedeker C."/>
            <person name="Pinto D."/>
            <person name="Vollmers J."/>
            <person name="Rivas-Marin E."/>
            <person name="Kohn T."/>
            <person name="Peeters S.H."/>
            <person name="Heuer A."/>
            <person name="Rast P."/>
            <person name="Oberbeckmann S."/>
            <person name="Bunk B."/>
            <person name="Jeske O."/>
            <person name="Meyerdierks A."/>
            <person name="Storesund J.E."/>
            <person name="Kallscheuer N."/>
            <person name="Luecker S."/>
            <person name="Lage O.M."/>
            <person name="Pohl T."/>
            <person name="Merkel B.J."/>
            <person name="Hornburger P."/>
            <person name="Mueller R.-W."/>
            <person name="Bruemmer F."/>
            <person name="Labrenz M."/>
            <person name="Spormann A.M."/>
            <person name="Op Den Camp H."/>
            <person name="Overmann J."/>
            <person name="Amann R."/>
            <person name="Jetten M.S.M."/>
            <person name="Mascher T."/>
            <person name="Medema M.H."/>
            <person name="Devos D.P."/>
            <person name="Kaster A.-K."/>
            <person name="Ovreas L."/>
            <person name="Rohde M."/>
            <person name="Galperin M.Y."/>
            <person name="Jogler C."/>
        </authorList>
    </citation>
    <scope>NUCLEOTIDE SEQUENCE [LARGE SCALE GENOMIC DNA]</scope>
    <source>
        <strain evidence="10 11">Pla123a</strain>
    </source>
</reference>
<keyword evidence="10" id="KW-0966">Cell projection</keyword>
<dbReference type="PROSITE" id="PS00588">
    <property type="entry name" value="FLAGELLA_BB_ROD"/>
    <property type="match status" value="1"/>
</dbReference>
<evidence type="ECO:0000259" key="9">
    <source>
        <dbReference type="Pfam" id="PF22692"/>
    </source>
</evidence>
<evidence type="ECO:0000256" key="2">
    <source>
        <dbReference type="ARBA" id="ARBA00009677"/>
    </source>
</evidence>
<dbReference type="SUPFAM" id="SSF117143">
    <property type="entry name" value="Flagellar hook protein flgE"/>
    <property type="match status" value="1"/>
</dbReference>
<dbReference type="InterPro" id="IPR010930">
    <property type="entry name" value="Flg_bb/hook_C_dom"/>
</dbReference>
<dbReference type="GO" id="GO:0071978">
    <property type="term" value="P:bacterial-type flagellum-dependent swarming motility"/>
    <property type="evidence" value="ECO:0007669"/>
    <property type="project" value="TreeGrafter"/>
</dbReference>
<name>A0A5C5YQL3_9BACT</name>
<keyword evidence="10" id="KW-0969">Cilium</keyword>
<evidence type="ECO:0000259" key="7">
    <source>
        <dbReference type="Pfam" id="PF06429"/>
    </source>
</evidence>
<dbReference type="InterPro" id="IPR037925">
    <property type="entry name" value="FlgE/F/G-like"/>
</dbReference>
<comment type="caution">
    <text evidence="10">The sequence shown here is derived from an EMBL/GenBank/DDBJ whole genome shotgun (WGS) entry which is preliminary data.</text>
</comment>
<feature type="domain" description="Flagellar hook protein FlgE D2" evidence="8">
    <location>
        <begin position="576"/>
        <end position="699"/>
    </location>
</feature>
<dbReference type="PANTHER" id="PTHR30435:SF1">
    <property type="entry name" value="FLAGELLAR HOOK PROTEIN FLGE"/>
    <property type="match status" value="1"/>
</dbReference>
<dbReference type="GO" id="GO:0009424">
    <property type="term" value="C:bacterial-type flagellum hook"/>
    <property type="evidence" value="ECO:0007669"/>
    <property type="project" value="TreeGrafter"/>
</dbReference>
<evidence type="ECO:0000256" key="4">
    <source>
        <dbReference type="ARBA" id="ARBA00023143"/>
    </source>
</evidence>
<dbReference type="InterPro" id="IPR053967">
    <property type="entry name" value="LlgE_F_G-like_D1"/>
</dbReference>
<dbReference type="Pfam" id="PF22692">
    <property type="entry name" value="LlgE_F_G_D1"/>
    <property type="match status" value="1"/>
</dbReference>
<dbReference type="InterPro" id="IPR020013">
    <property type="entry name" value="Flagellar_FlgE/F/G"/>
</dbReference>
<dbReference type="GO" id="GO:0005829">
    <property type="term" value="C:cytosol"/>
    <property type="evidence" value="ECO:0007669"/>
    <property type="project" value="TreeGrafter"/>
</dbReference>
<dbReference type="Pfam" id="PF07559">
    <property type="entry name" value="FlgE_D2"/>
    <property type="match status" value="1"/>
</dbReference>
<dbReference type="Proteomes" id="UP000318478">
    <property type="component" value="Unassembled WGS sequence"/>
</dbReference>
<proteinExistence type="inferred from homology"/>
<comment type="similarity">
    <text evidence="2 5">Belongs to the flagella basal body rod proteins family.</text>
</comment>
<dbReference type="EMBL" id="SJPO01000004">
    <property type="protein sequence ID" value="TWT77224.1"/>
    <property type="molecule type" value="Genomic_DNA"/>
</dbReference>
<sequence length="819" mass="85031">MGLQSAMTTALTGLQAAETTIDVVGNNVANSNTVAFKESNVIFATQFLQTQSIGSAPSTNGGGTNPRQIGLGVKVAEITPDFTQGTIEISSSPLDVAIQGDGFLMVQGGGDRYYTRNGQLKLNSSNEVVTTTGQRVLGYGVNDQYDIQTDNLTTLQIPLGAERVAQATESAVLQGVLNPAVPAGTSPQIIESMVLGNGAIEQPTLSSTITDPAVLAGEPSTASMVGASGAGVVGPADATEIYRFAFVDANGLESDISAAFTVAHGTPGNEIDLSDLPLPNSPWVSTAVYRDDGTGTFYQVGTTNTDTFTDDVSEAALTGGAVLDDTNIDAGNYGYFVTYYDPTSGGLETRPTAEITGESISEATGGRIRLDLNGIGTPTDSRFTQIRIYRNTSTDGSNFRLVDTVPAPGAGGFVDSYVDTADDAFLATQPELNLDGPNATNGTALTAIVTRNGDIYETPFQEGTLTFGGTKSGVDIAEQTFEVTSTTTISDLMLFMEGALGLDKTSDVGGADNGLPTPTADVALVDGKIEVTSNMGEENAISISQSAFTLLPTGSNVSSSVTLNFGTIQAANGPGTSTEMIVYDSLGLPLKVRVTTVLEESPTSEQGNSTRYRWYATSADNEATGSNTTVVGDGILTFDSEGDLIASSGDQRITLFRTQTASSSPLDIALDFSSVKSLGEVDAQGNPISTLNVSSQDGFPPGVMTDFVITEDGLIQGQFSNGTQRTVGQLMMARFTNNSGLQQVGDSLYSVGVNSGEPVIGKPGEEGIGTLTSGAVELSNTDIGQNLIELILASTQYRGGARVITAAQELLDELMALRR</sequence>
<dbReference type="InterPro" id="IPR037058">
    <property type="entry name" value="Falgellar_hook_FlgE_sf"/>
</dbReference>
<evidence type="ECO:0000313" key="10">
    <source>
        <dbReference type="EMBL" id="TWT77224.1"/>
    </source>
</evidence>
<gene>
    <name evidence="10" type="primary">flgE_2</name>
    <name evidence="10" type="ORF">Pla123a_18790</name>
</gene>
<organism evidence="10 11">
    <name type="scientific">Posidoniimonas polymericola</name>
    <dbReference type="NCBI Taxonomy" id="2528002"/>
    <lineage>
        <taxon>Bacteria</taxon>
        <taxon>Pseudomonadati</taxon>
        <taxon>Planctomycetota</taxon>
        <taxon>Planctomycetia</taxon>
        <taxon>Pirellulales</taxon>
        <taxon>Lacipirellulaceae</taxon>
        <taxon>Posidoniimonas</taxon>
    </lineage>
</organism>
<dbReference type="OrthoDB" id="9804559at2"/>
<accession>A0A5C5YQL3</accession>
<evidence type="ECO:0000313" key="11">
    <source>
        <dbReference type="Proteomes" id="UP000318478"/>
    </source>
</evidence>
<dbReference type="Pfam" id="PF06429">
    <property type="entry name" value="Flg_bbr_C"/>
    <property type="match status" value="1"/>
</dbReference>
<keyword evidence="11" id="KW-1185">Reference proteome</keyword>
<dbReference type="GO" id="GO:0009425">
    <property type="term" value="C:bacterial-type flagellum basal body"/>
    <property type="evidence" value="ECO:0007669"/>
    <property type="project" value="UniProtKB-SubCell"/>
</dbReference>
<dbReference type="Pfam" id="PF00460">
    <property type="entry name" value="Flg_bb_rod"/>
    <property type="match status" value="1"/>
</dbReference>
<comment type="function">
    <text evidence="5">A flexible structure which links the flagellar filament to the drive apparatus in the basal body.</text>
</comment>
<evidence type="ECO:0000259" key="6">
    <source>
        <dbReference type="Pfam" id="PF00460"/>
    </source>
</evidence>
<comment type="subcellular location">
    <subcellularLocation>
        <location evidence="1 5">Bacterial flagellum basal body</location>
    </subcellularLocation>
</comment>
<feature type="domain" description="Flagellar hook protein FlgE/F/G-like D1" evidence="9">
    <location>
        <begin position="97"/>
        <end position="157"/>
    </location>
</feature>
<keyword evidence="10" id="KW-0282">Flagellum</keyword>
<dbReference type="NCBIfam" id="TIGR03506">
    <property type="entry name" value="FlgEFG_subfam"/>
    <property type="match status" value="2"/>
</dbReference>
<feature type="domain" description="Flagellar basal-body/hook protein C-terminal" evidence="7">
    <location>
        <begin position="773"/>
        <end position="816"/>
    </location>
</feature>
<dbReference type="PANTHER" id="PTHR30435">
    <property type="entry name" value="FLAGELLAR PROTEIN"/>
    <property type="match status" value="1"/>
</dbReference>
<evidence type="ECO:0000259" key="8">
    <source>
        <dbReference type="Pfam" id="PF07559"/>
    </source>
</evidence>
<feature type="domain" description="Flagellar basal body rod protein N-terminal" evidence="6">
    <location>
        <begin position="7"/>
        <end position="37"/>
    </location>
</feature>